<evidence type="ECO:0000256" key="1">
    <source>
        <dbReference type="ARBA" id="ARBA00001698"/>
    </source>
</evidence>
<keyword evidence="13 19" id="KW-1133">Transmembrane helix</keyword>
<feature type="transmembrane region" description="Helical" evidence="19">
    <location>
        <begin position="173"/>
        <end position="191"/>
    </location>
</feature>
<dbReference type="GO" id="GO:0016024">
    <property type="term" value="P:CDP-diacylglycerol biosynthetic process"/>
    <property type="evidence" value="ECO:0007669"/>
    <property type="project" value="TreeGrafter"/>
</dbReference>
<accession>A0A9D9E666</accession>
<evidence type="ECO:0000256" key="9">
    <source>
        <dbReference type="ARBA" id="ARBA00022516"/>
    </source>
</evidence>
<keyword evidence="15 19" id="KW-0472">Membrane</keyword>
<comment type="caution">
    <text evidence="20">The sequence shown here is derived from an EMBL/GenBank/DDBJ whole genome shotgun (WGS) entry which is preliminary data.</text>
</comment>
<dbReference type="PANTHER" id="PTHR46382">
    <property type="entry name" value="PHOSPHATIDATE CYTIDYLYLTRANSFERASE"/>
    <property type="match status" value="1"/>
</dbReference>
<keyword evidence="9" id="KW-0444">Lipid biosynthesis</keyword>
<evidence type="ECO:0000256" key="10">
    <source>
        <dbReference type="ARBA" id="ARBA00022679"/>
    </source>
</evidence>
<keyword evidence="12 18" id="KW-0548">Nucleotidyltransferase</keyword>
<evidence type="ECO:0000256" key="11">
    <source>
        <dbReference type="ARBA" id="ARBA00022692"/>
    </source>
</evidence>
<keyword evidence="11 18" id="KW-0812">Transmembrane</keyword>
<keyword evidence="17" id="KW-1208">Phospholipid metabolism</keyword>
<dbReference type="Pfam" id="PF01148">
    <property type="entry name" value="CTP_transf_1"/>
    <property type="match status" value="1"/>
</dbReference>
<evidence type="ECO:0000256" key="19">
    <source>
        <dbReference type="SAM" id="Phobius"/>
    </source>
</evidence>
<feature type="transmembrane region" description="Helical" evidence="19">
    <location>
        <begin position="109"/>
        <end position="125"/>
    </location>
</feature>
<evidence type="ECO:0000256" key="3">
    <source>
        <dbReference type="ARBA" id="ARBA00005119"/>
    </source>
</evidence>
<dbReference type="EC" id="2.7.7.41" evidence="6 18"/>
<feature type="transmembrane region" description="Helical" evidence="19">
    <location>
        <begin position="131"/>
        <end position="152"/>
    </location>
</feature>
<evidence type="ECO:0000256" key="2">
    <source>
        <dbReference type="ARBA" id="ARBA00004651"/>
    </source>
</evidence>
<keyword evidence="16" id="KW-0594">Phospholipid biosynthesis</keyword>
<dbReference type="PROSITE" id="PS01315">
    <property type="entry name" value="CDS"/>
    <property type="match status" value="1"/>
</dbReference>
<evidence type="ECO:0000256" key="7">
    <source>
        <dbReference type="ARBA" id="ARBA00019373"/>
    </source>
</evidence>
<comment type="catalytic activity">
    <reaction evidence="1 18">
        <text>a 1,2-diacyl-sn-glycero-3-phosphate + CTP + H(+) = a CDP-1,2-diacyl-sn-glycerol + diphosphate</text>
        <dbReference type="Rhea" id="RHEA:16229"/>
        <dbReference type="ChEBI" id="CHEBI:15378"/>
        <dbReference type="ChEBI" id="CHEBI:33019"/>
        <dbReference type="ChEBI" id="CHEBI:37563"/>
        <dbReference type="ChEBI" id="CHEBI:58332"/>
        <dbReference type="ChEBI" id="CHEBI:58608"/>
        <dbReference type="EC" id="2.7.7.41"/>
    </reaction>
</comment>
<dbReference type="AlphaFoldDB" id="A0A9D9E666"/>
<dbReference type="InterPro" id="IPR000374">
    <property type="entry name" value="PC_trans"/>
</dbReference>
<dbReference type="GO" id="GO:0005886">
    <property type="term" value="C:plasma membrane"/>
    <property type="evidence" value="ECO:0007669"/>
    <property type="project" value="UniProtKB-SubCell"/>
</dbReference>
<reference evidence="20" key="1">
    <citation type="submission" date="2020-10" db="EMBL/GenBank/DDBJ databases">
        <authorList>
            <person name="Gilroy R."/>
        </authorList>
    </citation>
    <scope>NUCLEOTIDE SEQUENCE</scope>
    <source>
        <strain evidence="20">C6-149</strain>
    </source>
</reference>
<feature type="transmembrane region" description="Helical" evidence="19">
    <location>
        <begin position="48"/>
        <end position="66"/>
    </location>
</feature>
<keyword evidence="14" id="KW-0443">Lipid metabolism</keyword>
<evidence type="ECO:0000256" key="5">
    <source>
        <dbReference type="ARBA" id="ARBA00010185"/>
    </source>
</evidence>
<comment type="similarity">
    <text evidence="5 18">Belongs to the CDS family.</text>
</comment>
<comment type="pathway">
    <text evidence="3 18">Phospholipid metabolism; CDP-diacylglycerol biosynthesis; CDP-diacylglycerol from sn-glycerol 3-phosphate: step 3/3.</text>
</comment>
<protein>
    <recommendedName>
        <fullName evidence="7 18">Phosphatidate cytidylyltransferase</fullName>
        <ecNumber evidence="6 18">2.7.7.41</ecNumber>
    </recommendedName>
</protein>
<sequence length="261" mass="28648">MKTRVITAVVALAIFIPIILLGGFWIELAAMVLSIIAVGEIGLMKKRFAVSFEMMIAALGTLSIVVSSKYLSFLPKSFNNNALFLTFMFILLIYTVVTHNNFSFDDAGILTLGMIYVGVGFHYLVQARSVGLTTLLYLLIIVWSTDSGAYLIGRKIGQHKFAPRLSPNKTWEGSLGGIIVAVIISLIWILIFPQKYGIFSMLFLTVILSIGDELGDLIESALKRFYGVKDSGKILPGHGGILDRFDSLLLVLPLAHLFGLI</sequence>
<feature type="transmembrane region" description="Helical" evidence="19">
    <location>
        <begin position="78"/>
        <end position="97"/>
    </location>
</feature>
<comment type="pathway">
    <text evidence="4">Lipid metabolism.</text>
</comment>
<evidence type="ECO:0000256" key="16">
    <source>
        <dbReference type="ARBA" id="ARBA00023209"/>
    </source>
</evidence>
<evidence type="ECO:0000256" key="4">
    <source>
        <dbReference type="ARBA" id="ARBA00005189"/>
    </source>
</evidence>
<evidence type="ECO:0000256" key="6">
    <source>
        <dbReference type="ARBA" id="ARBA00012487"/>
    </source>
</evidence>
<evidence type="ECO:0000256" key="18">
    <source>
        <dbReference type="RuleBase" id="RU003938"/>
    </source>
</evidence>
<gene>
    <name evidence="20" type="ORF">IAA89_04265</name>
</gene>
<dbReference type="GO" id="GO:0004605">
    <property type="term" value="F:phosphatidate cytidylyltransferase activity"/>
    <property type="evidence" value="ECO:0007669"/>
    <property type="project" value="UniProtKB-EC"/>
</dbReference>
<evidence type="ECO:0000313" key="21">
    <source>
        <dbReference type="Proteomes" id="UP000823614"/>
    </source>
</evidence>
<evidence type="ECO:0000313" key="20">
    <source>
        <dbReference type="EMBL" id="MBO8441628.1"/>
    </source>
</evidence>
<keyword evidence="8" id="KW-1003">Cell membrane</keyword>
<evidence type="ECO:0000256" key="12">
    <source>
        <dbReference type="ARBA" id="ARBA00022695"/>
    </source>
</evidence>
<name>A0A9D9E666_9LACO</name>
<evidence type="ECO:0000256" key="13">
    <source>
        <dbReference type="ARBA" id="ARBA00022989"/>
    </source>
</evidence>
<dbReference type="Proteomes" id="UP000823614">
    <property type="component" value="Unassembled WGS sequence"/>
</dbReference>
<proteinExistence type="inferred from homology"/>
<feature type="transmembrane region" description="Helical" evidence="19">
    <location>
        <begin position="6"/>
        <end position="36"/>
    </location>
</feature>
<organism evidence="20 21">
    <name type="scientific">Candidatus Gallilactobacillus intestinavium</name>
    <dbReference type="NCBI Taxonomy" id="2840838"/>
    <lineage>
        <taxon>Bacteria</taxon>
        <taxon>Bacillati</taxon>
        <taxon>Bacillota</taxon>
        <taxon>Bacilli</taxon>
        <taxon>Lactobacillales</taxon>
        <taxon>Lactobacillaceae</taxon>
        <taxon>Lactobacillaceae incertae sedis</taxon>
        <taxon>Candidatus Gallilactobacillus</taxon>
    </lineage>
</organism>
<dbReference type="EMBL" id="JADIMP010000066">
    <property type="protein sequence ID" value="MBO8441628.1"/>
    <property type="molecule type" value="Genomic_DNA"/>
</dbReference>
<reference evidence="20" key="2">
    <citation type="journal article" date="2021" name="PeerJ">
        <title>Extensive microbial diversity within the chicken gut microbiome revealed by metagenomics and culture.</title>
        <authorList>
            <person name="Gilroy R."/>
            <person name="Ravi A."/>
            <person name="Getino M."/>
            <person name="Pursley I."/>
            <person name="Horton D.L."/>
            <person name="Alikhan N.F."/>
            <person name="Baker D."/>
            <person name="Gharbi K."/>
            <person name="Hall N."/>
            <person name="Watson M."/>
            <person name="Adriaenssens E.M."/>
            <person name="Foster-Nyarko E."/>
            <person name="Jarju S."/>
            <person name="Secka A."/>
            <person name="Antonio M."/>
            <person name="Oren A."/>
            <person name="Chaudhuri R.R."/>
            <person name="La Ragione R."/>
            <person name="Hildebrand F."/>
            <person name="Pallen M.J."/>
        </authorList>
    </citation>
    <scope>NUCLEOTIDE SEQUENCE</scope>
    <source>
        <strain evidence="20">C6-149</strain>
    </source>
</reference>
<evidence type="ECO:0000256" key="15">
    <source>
        <dbReference type="ARBA" id="ARBA00023136"/>
    </source>
</evidence>
<keyword evidence="10 18" id="KW-0808">Transferase</keyword>
<comment type="subcellular location">
    <subcellularLocation>
        <location evidence="2">Cell membrane</location>
        <topology evidence="2">Multi-pass membrane protein</topology>
    </subcellularLocation>
</comment>
<evidence type="ECO:0000256" key="14">
    <source>
        <dbReference type="ARBA" id="ARBA00023098"/>
    </source>
</evidence>
<evidence type="ECO:0000256" key="8">
    <source>
        <dbReference type="ARBA" id="ARBA00022475"/>
    </source>
</evidence>
<evidence type="ECO:0000256" key="17">
    <source>
        <dbReference type="ARBA" id="ARBA00023264"/>
    </source>
</evidence>
<dbReference type="PANTHER" id="PTHR46382:SF1">
    <property type="entry name" value="PHOSPHATIDATE CYTIDYLYLTRANSFERASE"/>
    <property type="match status" value="1"/>
</dbReference>